<protein>
    <submittedName>
        <fullName evidence="1">Heat shock 70 kDa protein 14</fullName>
    </submittedName>
</protein>
<comment type="caution">
    <text evidence="1">The sequence shown here is derived from an EMBL/GenBank/DDBJ whole genome shotgun (WGS) entry which is preliminary data.</text>
</comment>
<organism evidence="1 2">
    <name type="scientific">Holotrichia oblita</name>
    <name type="common">Chafer beetle</name>
    <dbReference type="NCBI Taxonomy" id="644536"/>
    <lineage>
        <taxon>Eukaryota</taxon>
        <taxon>Metazoa</taxon>
        <taxon>Ecdysozoa</taxon>
        <taxon>Arthropoda</taxon>
        <taxon>Hexapoda</taxon>
        <taxon>Insecta</taxon>
        <taxon>Pterygota</taxon>
        <taxon>Neoptera</taxon>
        <taxon>Endopterygota</taxon>
        <taxon>Coleoptera</taxon>
        <taxon>Polyphaga</taxon>
        <taxon>Scarabaeiformia</taxon>
        <taxon>Scarabaeidae</taxon>
        <taxon>Melolonthinae</taxon>
        <taxon>Holotrichia</taxon>
    </lineage>
</organism>
<evidence type="ECO:0000313" key="1">
    <source>
        <dbReference type="EMBL" id="KAI4455491.1"/>
    </source>
</evidence>
<dbReference type="EMBL" id="CM043023">
    <property type="protein sequence ID" value="KAI4455491.1"/>
    <property type="molecule type" value="Genomic_DNA"/>
</dbReference>
<keyword evidence="2" id="KW-1185">Reference proteome</keyword>
<proteinExistence type="predicted"/>
<sequence length="302" mass="34475">MENATISLLDVENNEVYDVTVSQEDANRASTDVVFATTLLNAAKREQKITFNCTIDEVQDSLNKDDNTLNVTGIHIQDQVLNNDDNASRINENTTGNGSTEEDSESIYRWSHTYVILLLRTYQEQQHKFENGKMSHKKCWESVAKKMNTEGHKMTGPQCSSKLRSLKKTYRSIKDHNSRSGNDRRTWQYLEIMDEIFAKNVATEPLAVASSTGISLKRTENREADADLDIKCKQISCKITITLNINIGSKKHAKCNIEGMDNLLKKRIQQKEEEAVARNKRHQERMAMDAKLLEALTKFLEK</sequence>
<accession>A0ACB9SQ00</accession>
<name>A0ACB9SQ00_HOLOL</name>
<dbReference type="Proteomes" id="UP001056778">
    <property type="component" value="Chromosome 9"/>
</dbReference>
<keyword evidence="1" id="KW-0346">Stress response</keyword>
<reference evidence="1" key="1">
    <citation type="submission" date="2022-04" db="EMBL/GenBank/DDBJ databases">
        <title>Chromosome-scale genome assembly of Holotrichia oblita Faldermann.</title>
        <authorList>
            <person name="Rongchong L."/>
        </authorList>
    </citation>
    <scope>NUCLEOTIDE SEQUENCE</scope>
    <source>
        <strain evidence="1">81SQS9</strain>
    </source>
</reference>
<evidence type="ECO:0000313" key="2">
    <source>
        <dbReference type="Proteomes" id="UP001056778"/>
    </source>
</evidence>
<gene>
    <name evidence="1" type="ORF">MML48_9g00008914</name>
</gene>